<dbReference type="InterPro" id="IPR000515">
    <property type="entry name" value="MetI-like"/>
</dbReference>
<reference evidence="9 10" key="1">
    <citation type="submission" date="2017-06" db="EMBL/GenBank/DDBJ databases">
        <title>Cultured bacterium strain Saccharothrix yanglingensis Hhs.015.</title>
        <authorList>
            <person name="Xia Y."/>
        </authorList>
    </citation>
    <scope>NUCLEOTIDE SEQUENCE [LARGE SCALE GENOMIC DNA]</scope>
    <source>
        <strain evidence="9 10">Hhs.015</strain>
    </source>
</reference>
<evidence type="ECO:0000256" key="6">
    <source>
        <dbReference type="ARBA" id="ARBA00023136"/>
    </source>
</evidence>
<evidence type="ECO:0000256" key="5">
    <source>
        <dbReference type="ARBA" id="ARBA00022989"/>
    </source>
</evidence>
<feature type="transmembrane region" description="Helical" evidence="7">
    <location>
        <begin position="96"/>
        <end position="118"/>
    </location>
</feature>
<gene>
    <name evidence="9" type="ORF">CKY47_34455</name>
</gene>
<dbReference type="InterPro" id="IPR035906">
    <property type="entry name" value="MetI-like_sf"/>
</dbReference>
<dbReference type="Gene3D" id="1.10.3720.10">
    <property type="entry name" value="MetI-like"/>
    <property type="match status" value="1"/>
</dbReference>
<dbReference type="RefSeq" id="WP_306750627.1">
    <property type="nucleotide sequence ID" value="NZ_NSDM01000026.1"/>
</dbReference>
<sequence>MPVLLGTARALGRAALVLTAVSVLVFLATAALPADPARARTGGRGDVTALRAELGLDRPPWTRFAGWAGDLLRGDPGVSLVSGRPVTDLLAARLPATLALVATAALVALPLLLAGGWAAGRRPRTAAPPLVAVAAVPQVVVATGLVAVFAGVLGWFPAVSFVPVSGSVWDRPEALVLPALALGVPAAAFGAGLLGGAVADALALPHVRAARVRGLPEPVVLLRHVVPGLAAPLLRVAGLVVAGMTASSALVETVFGYAGLGELLVGAVSTGDVPVVQAIALLSAVVVVVTSTAADLPAGTPPGSTRSGSTR</sequence>
<dbReference type="PANTHER" id="PTHR43163">
    <property type="entry name" value="DIPEPTIDE TRANSPORT SYSTEM PERMEASE PROTEIN DPPB-RELATED"/>
    <property type="match status" value="1"/>
</dbReference>
<keyword evidence="6 7" id="KW-0472">Membrane</keyword>
<feature type="transmembrane region" description="Helical" evidence="7">
    <location>
        <begin position="275"/>
        <end position="296"/>
    </location>
</feature>
<evidence type="ECO:0000256" key="4">
    <source>
        <dbReference type="ARBA" id="ARBA00022692"/>
    </source>
</evidence>
<keyword evidence="4 7" id="KW-0812">Transmembrane</keyword>
<name>A0ABU0X9Y5_9PSEU</name>
<evidence type="ECO:0000313" key="9">
    <source>
        <dbReference type="EMBL" id="MDQ2588958.1"/>
    </source>
</evidence>
<evidence type="ECO:0000256" key="2">
    <source>
        <dbReference type="ARBA" id="ARBA00022448"/>
    </source>
</evidence>
<dbReference type="SUPFAM" id="SSF161098">
    <property type="entry name" value="MetI-like"/>
    <property type="match status" value="1"/>
</dbReference>
<protein>
    <submittedName>
        <fullName evidence="9">ABC transporter permease</fullName>
    </submittedName>
</protein>
<evidence type="ECO:0000256" key="1">
    <source>
        <dbReference type="ARBA" id="ARBA00004651"/>
    </source>
</evidence>
<dbReference type="PROSITE" id="PS50928">
    <property type="entry name" value="ABC_TM1"/>
    <property type="match status" value="1"/>
</dbReference>
<comment type="caution">
    <text evidence="9">The sequence shown here is derived from an EMBL/GenBank/DDBJ whole genome shotgun (WGS) entry which is preliminary data.</text>
</comment>
<keyword evidence="5 7" id="KW-1133">Transmembrane helix</keyword>
<keyword evidence="10" id="KW-1185">Reference proteome</keyword>
<dbReference type="Proteomes" id="UP001225605">
    <property type="component" value="Unassembled WGS sequence"/>
</dbReference>
<feature type="transmembrane region" description="Helical" evidence="7">
    <location>
        <begin position="176"/>
        <end position="203"/>
    </location>
</feature>
<evidence type="ECO:0000313" key="10">
    <source>
        <dbReference type="Proteomes" id="UP001225605"/>
    </source>
</evidence>
<evidence type="ECO:0000259" key="8">
    <source>
        <dbReference type="PROSITE" id="PS50928"/>
    </source>
</evidence>
<comment type="subcellular location">
    <subcellularLocation>
        <location evidence="1 7">Cell membrane</location>
        <topology evidence="1 7">Multi-pass membrane protein</topology>
    </subcellularLocation>
</comment>
<proteinExistence type="inferred from homology"/>
<dbReference type="PANTHER" id="PTHR43163:SF3">
    <property type="entry name" value="PEPTIDE ABC TRANSPORTER PERMEASE PROTEIN"/>
    <property type="match status" value="1"/>
</dbReference>
<accession>A0ABU0X9Y5</accession>
<dbReference type="Pfam" id="PF00528">
    <property type="entry name" value="BPD_transp_1"/>
    <property type="match status" value="1"/>
</dbReference>
<feature type="transmembrane region" description="Helical" evidence="7">
    <location>
        <begin position="130"/>
        <end position="156"/>
    </location>
</feature>
<dbReference type="EMBL" id="NSDM01000026">
    <property type="protein sequence ID" value="MDQ2588958.1"/>
    <property type="molecule type" value="Genomic_DNA"/>
</dbReference>
<organism evidence="9 10">
    <name type="scientific">Saccharothrix yanglingensis</name>
    <dbReference type="NCBI Taxonomy" id="659496"/>
    <lineage>
        <taxon>Bacteria</taxon>
        <taxon>Bacillati</taxon>
        <taxon>Actinomycetota</taxon>
        <taxon>Actinomycetes</taxon>
        <taxon>Pseudonocardiales</taxon>
        <taxon>Pseudonocardiaceae</taxon>
        <taxon>Saccharothrix</taxon>
    </lineage>
</organism>
<evidence type="ECO:0000256" key="7">
    <source>
        <dbReference type="RuleBase" id="RU363032"/>
    </source>
</evidence>
<keyword evidence="2 7" id="KW-0813">Transport</keyword>
<evidence type="ECO:0000256" key="3">
    <source>
        <dbReference type="ARBA" id="ARBA00022475"/>
    </source>
</evidence>
<comment type="similarity">
    <text evidence="7">Belongs to the binding-protein-dependent transport system permease family.</text>
</comment>
<keyword evidence="3" id="KW-1003">Cell membrane</keyword>
<feature type="domain" description="ABC transmembrane type-1" evidence="8">
    <location>
        <begin position="94"/>
        <end position="294"/>
    </location>
</feature>